<dbReference type="InterPro" id="IPR003838">
    <property type="entry name" value="ABC3_permease_C"/>
</dbReference>
<dbReference type="InterPro" id="IPR025857">
    <property type="entry name" value="MacB_PCD"/>
</dbReference>
<dbReference type="PANTHER" id="PTHR30572">
    <property type="entry name" value="MEMBRANE COMPONENT OF TRANSPORTER-RELATED"/>
    <property type="match status" value="1"/>
</dbReference>
<feature type="transmembrane region" description="Helical" evidence="7">
    <location>
        <begin position="357"/>
        <end position="377"/>
    </location>
</feature>
<dbReference type="Pfam" id="PF02687">
    <property type="entry name" value="FtsX"/>
    <property type="match status" value="1"/>
</dbReference>
<evidence type="ECO:0000256" key="1">
    <source>
        <dbReference type="ARBA" id="ARBA00004651"/>
    </source>
</evidence>
<feature type="transmembrane region" description="Helical" evidence="7">
    <location>
        <begin position="21"/>
        <end position="45"/>
    </location>
</feature>
<evidence type="ECO:0000256" key="3">
    <source>
        <dbReference type="ARBA" id="ARBA00022692"/>
    </source>
</evidence>
<evidence type="ECO:0000313" key="10">
    <source>
        <dbReference type="EMBL" id="RLL42039.1"/>
    </source>
</evidence>
<keyword evidence="3 7" id="KW-0812">Transmembrane</keyword>
<sequence length="442" mass="49059">MKLKDKFRFIRQNIKKNKVRTFMTILATAMGCAFLIVLASIGYGIQKSVVEDTLEQQVVTEIDVYGYEEGQGNYRSLTLEDITYLENIDNVKAVTRRNEIRQIPTFKIGEYQIDTVAVSIHYPSEVESGLELADGVFPSEENEVIVGSHFANYLAKNGEDVYDDETGEIKEEFLYKESIKGKTIEMQFADNDEQVHTIPLTIVGVMEEPTREWMQDQSVYISSEVLAKVEEVTGTPRGELGVDPEVYDSTERSEVFDSVSVYANNLEDVQEISDRLEEANYATYSVVSELKQINMLFTVAKAGLILVGTIAIIIASIGIYNTMTMAVTERAPDIGIMKAIGANPKTIKQIFLMESSYIGVIGAVIGVAVAYLTSVLVNTGLPLILEATFGEELPEGLQFSSIPFSLVLISVAICLIVTIVSGLRPAKRATELDVLRAMRREF</sequence>
<keyword evidence="2" id="KW-1003">Cell membrane</keyword>
<reference evidence="10 11" key="1">
    <citation type="submission" date="2018-10" db="EMBL/GenBank/DDBJ databases">
        <title>Oceanobacillus sp. YLB-02 draft genome.</title>
        <authorList>
            <person name="Yu L."/>
        </authorList>
    </citation>
    <scope>NUCLEOTIDE SEQUENCE [LARGE SCALE GENOMIC DNA]</scope>
    <source>
        <strain evidence="10 11">YLB-02</strain>
    </source>
</reference>
<dbReference type="PANTHER" id="PTHR30572:SF4">
    <property type="entry name" value="ABC TRANSPORTER PERMEASE YTRF"/>
    <property type="match status" value="1"/>
</dbReference>
<dbReference type="Proteomes" id="UP000270219">
    <property type="component" value="Unassembled WGS sequence"/>
</dbReference>
<feature type="transmembrane region" description="Helical" evidence="7">
    <location>
        <begin position="397"/>
        <end position="420"/>
    </location>
</feature>
<dbReference type="EMBL" id="RCHR01000006">
    <property type="protein sequence ID" value="RLL42039.1"/>
    <property type="molecule type" value="Genomic_DNA"/>
</dbReference>
<evidence type="ECO:0000256" key="5">
    <source>
        <dbReference type="ARBA" id="ARBA00023136"/>
    </source>
</evidence>
<name>A0A498DET9_9BACI</name>
<evidence type="ECO:0000256" key="4">
    <source>
        <dbReference type="ARBA" id="ARBA00022989"/>
    </source>
</evidence>
<evidence type="ECO:0000259" key="9">
    <source>
        <dbReference type="Pfam" id="PF12704"/>
    </source>
</evidence>
<comment type="subcellular location">
    <subcellularLocation>
        <location evidence="1">Cell membrane</location>
        <topology evidence="1">Multi-pass membrane protein</topology>
    </subcellularLocation>
</comment>
<feature type="domain" description="ABC3 transporter permease C-terminal" evidence="8">
    <location>
        <begin position="306"/>
        <end position="429"/>
    </location>
</feature>
<proteinExistence type="inferred from homology"/>
<dbReference type="GO" id="GO:0022857">
    <property type="term" value="F:transmembrane transporter activity"/>
    <property type="evidence" value="ECO:0007669"/>
    <property type="project" value="TreeGrafter"/>
</dbReference>
<accession>A0A498DET9</accession>
<evidence type="ECO:0000259" key="8">
    <source>
        <dbReference type="Pfam" id="PF02687"/>
    </source>
</evidence>
<organism evidence="10 11">
    <name type="scientific">Oceanobacillus piezotolerans</name>
    <dbReference type="NCBI Taxonomy" id="2448030"/>
    <lineage>
        <taxon>Bacteria</taxon>
        <taxon>Bacillati</taxon>
        <taxon>Bacillota</taxon>
        <taxon>Bacilli</taxon>
        <taxon>Bacillales</taxon>
        <taxon>Bacillaceae</taxon>
        <taxon>Oceanobacillus</taxon>
    </lineage>
</organism>
<dbReference type="RefSeq" id="WP_121524378.1">
    <property type="nucleotide sequence ID" value="NZ_RCHR01000006.1"/>
</dbReference>
<dbReference type="InterPro" id="IPR050250">
    <property type="entry name" value="Macrolide_Exporter_MacB"/>
</dbReference>
<feature type="transmembrane region" description="Helical" evidence="7">
    <location>
        <begin position="295"/>
        <end position="320"/>
    </location>
</feature>
<keyword evidence="4 7" id="KW-1133">Transmembrane helix</keyword>
<gene>
    <name evidence="10" type="ORF">D8M04_15760</name>
</gene>
<evidence type="ECO:0000313" key="11">
    <source>
        <dbReference type="Proteomes" id="UP000270219"/>
    </source>
</evidence>
<evidence type="ECO:0000256" key="2">
    <source>
        <dbReference type="ARBA" id="ARBA00022475"/>
    </source>
</evidence>
<dbReference type="Pfam" id="PF12704">
    <property type="entry name" value="MacB_PCD"/>
    <property type="match status" value="1"/>
</dbReference>
<dbReference type="AlphaFoldDB" id="A0A498DET9"/>
<evidence type="ECO:0000256" key="6">
    <source>
        <dbReference type="ARBA" id="ARBA00038076"/>
    </source>
</evidence>
<dbReference type="PROSITE" id="PS51257">
    <property type="entry name" value="PROKAR_LIPOPROTEIN"/>
    <property type="match status" value="1"/>
</dbReference>
<keyword evidence="11" id="KW-1185">Reference proteome</keyword>
<dbReference type="GO" id="GO:0005886">
    <property type="term" value="C:plasma membrane"/>
    <property type="evidence" value="ECO:0007669"/>
    <property type="project" value="UniProtKB-SubCell"/>
</dbReference>
<comment type="caution">
    <text evidence="10">The sequence shown here is derived from an EMBL/GenBank/DDBJ whole genome shotgun (WGS) entry which is preliminary data.</text>
</comment>
<protein>
    <submittedName>
        <fullName evidence="10">FtsX-like permease family protein</fullName>
    </submittedName>
</protein>
<dbReference type="OrthoDB" id="9770099at2"/>
<comment type="similarity">
    <text evidence="6">Belongs to the ABC-4 integral membrane protein family.</text>
</comment>
<feature type="domain" description="MacB-like periplasmic core" evidence="9">
    <location>
        <begin position="21"/>
        <end position="278"/>
    </location>
</feature>
<evidence type="ECO:0000256" key="7">
    <source>
        <dbReference type="SAM" id="Phobius"/>
    </source>
</evidence>
<keyword evidence="5 7" id="KW-0472">Membrane</keyword>